<evidence type="ECO:0000313" key="1">
    <source>
        <dbReference type="EMBL" id="BDH79098.1"/>
    </source>
</evidence>
<protein>
    <recommendedName>
        <fullName evidence="3">DUF1284 domain-containing protein</fullName>
    </recommendedName>
</protein>
<proteinExistence type="predicted"/>
<dbReference type="EMBL" id="AP025698">
    <property type="protein sequence ID" value="BDH79098.1"/>
    <property type="molecule type" value="Genomic_DNA"/>
</dbReference>
<organism evidence="1 2">
    <name type="scientific">Methanothermobacter tenebrarum</name>
    <dbReference type="NCBI Taxonomy" id="680118"/>
    <lineage>
        <taxon>Archaea</taxon>
        <taxon>Methanobacteriati</taxon>
        <taxon>Methanobacteriota</taxon>
        <taxon>Methanomada group</taxon>
        <taxon>Methanobacteria</taxon>
        <taxon>Methanobacteriales</taxon>
        <taxon>Methanobacteriaceae</taxon>
        <taxon>Methanothermobacter</taxon>
    </lineage>
</organism>
<sequence>MVRRLTLKFQIRAHHLLCMEGFQGYGYDRKFTENLKGIIEILKGNPSVQVTVVNEVDEICRMCPNKSKCEEDENLKAKDERLIKHLNLNVKETRAYHEMRSLIKKIDFKTLEKICGNCQWIKKCKFYTKKRLYHRMHQ</sequence>
<gene>
    <name evidence="1" type="ORF">MTTB_04770</name>
</gene>
<evidence type="ECO:0008006" key="3">
    <source>
        <dbReference type="Google" id="ProtNLM"/>
    </source>
</evidence>
<accession>A0ABM7YCY6</accession>
<dbReference type="Proteomes" id="UP000831817">
    <property type="component" value="Chromosome"/>
</dbReference>
<evidence type="ECO:0000313" key="2">
    <source>
        <dbReference type="Proteomes" id="UP000831817"/>
    </source>
</evidence>
<name>A0ABM7YCY6_9EURY</name>
<dbReference type="Pfam" id="PF06935">
    <property type="entry name" value="DUF1284"/>
    <property type="match status" value="1"/>
</dbReference>
<reference evidence="1 2" key="1">
    <citation type="submission" date="2022-04" db="EMBL/GenBank/DDBJ databases">
        <title>Complete genome of Methanothermobacter tenebrarum strain RMAS.</title>
        <authorList>
            <person name="Nakamura K."/>
            <person name="Oshima K."/>
            <person name="Hattori M."/>
            <person name="Kamagata Y."/>
            <person name="Takamizawa K."/>
        </authorList>
    </citation>
    <scope>NUCLEOTIDE SEQUENCE [LARGE SCALE GENOMIC DNA]</scope>
    <source>
        <strain evidence="1 2">RMAS</strain>
    </source>
</reference>
<dbReference type="InterPro" id="IPR009702">
    <property type="entry name" value="DUF1284"/>
</dbReference>
<keyword evidence="2" id="KW-1185">Reference proteome</keyword>